<evidence type="ECO:0000256" key="3">
    <source>
        <dbReference type="ARBA" id="ARBA00022833"/>
    </source>
</evidence>
<reference evidence="10" key="1">
    <citation type="submission" date="2022-10" db="EMBL/GenBank/DDBJ databases">
        <title>Culturing micro-colonial fungi from biological soil crusts in the Mojave desert and describing Neophaeococcomyces mojavensis, and introducing the new genera and species Taxawa tesnikishii.</title>
        <authorList>
            <person name="Kurbessoian T."/>
            <person name="Stajich J.E."/>
        </authorList>
    </citation>
    <scope>NUCLEOTIDE SEQUENCE</scope>
    <source>
        <strain evidence="10">TK_35</strain>
    </source>
</reference>
<dbReference type="GO" id="GO:0000981">
    <property type="term" value="F:DNA-binding transcription factor activity, RNA polymerase II-specific"/>
    <property type="evidence" value="ECO:0007669"/>
    <property type="project" value="InterPro"/>
</dbReference>
<organism evidence="10 11">
    <name type="scientific">Knufia peltigerae</name>
    <dbReference type="NCBI Taxonomy" id="1002370"/>
    <lineage>
        <taxon>Eukaryota</taxon>
        <taxon>Fungi</taxon>
        <taxon>Dikarya</taxon>
        <taxon>Ascomycota</taxon>
        <taxon>Pezizomycotina</taxon>
        <taxon>Eurotiomycetes</taxon>
        <taxon>Chaetothyriomycetidae</taxon>
        <taxon>Chaetothyriales</taxon>
        <taxon>Trichomeriaceae</taxon>
        <taxon>Knufia</taxon>
    </lineage>
</organism>
<evidence type="ECO:0000256" key="7">
    <source>
        <dbReference type="ARBA" id="ARBA00023242"/>
    </source>
</evidence>
<evidence type="ECO:0000256" key="2">
    <source>
        <dbReference type="ARBA" id="ARBA00022723"/>
    </source>
</evidence>
<feature type="compositionally biased region" description="Polar residues" evidence="8">
    <location>
        <begin position="78"/>
        <end position="97"/>
    </location>
</feature>
<dbReference type="InterPro" id="IPR007219">
    <property type="entry name" value="XnlR_reg_dom"/>
</dbReference>
<gene>
    <name evidence="10" type="ORF">H2204_003781</name>
</gene>
<keyword evidence="11" id="KW-1185">Reference proteome</keyword>
<dbReference type="Pfam" id="PF04082">
    <property type="entry name" value="Fungal_trans"/>
    <property type="match status" value="1"/>
</dbReference>
<dbReference type="InterPro" id="IPR001138">
    <property type="entry name" value="Zn2Cys6_DnaBD"/>
</dbReference>
<dbReference type="GO" id="GO:0043565">
    <property type="term" value="F:sequence-specific DNA binding"/>
    <property type="evidence" value="ECO:0007669"/>
    <property type="project" value="TreeGrafter"/>
</dbReference>
<dbReference type="AlphaFoldDB" id="A0AA39CZV6"/>
<dbReference type="SUPFAM" id="SSF57701">
    <property type="entry name" value="Zn2/Cys6 DNA-binding domain"/>
    <property type="match status" value="1"/>
</dbReference>
<keyword evidence="4" id="KW-0805">Transcription regulation</keyword>
<keyword evidence="2" id="KW-0479">Metal-binding</keyword>
<evidence type="ECO:0000256" key="5">
    <source>
        <dbReference type="ARBA" id="ARBA00023125"/>
    </source>
</evidence>
<comment type="caution">
    <text evidence="10">The sequence shown here is derived from an EMBL/GenBank/DDBJ whole genome shotgun (WGS) entry which is preliminary data.</text>
</comment>
<evidence type="ECO:0000256" key="6">
    <source>
        <dbReference type="ARBA" id="ARBA00023163"/>
    </source>
</evidence>
<dbReference type="CDD" id="cd12148">
    <property type="entry name" value="fungal_TF_MHR"/>
    <property type="match status" value="1"/>
</dbReference>
<dbReference type="PROSITE" id="PS50048">
    <property type="entry name" value="ZN2_CY6_FUNGAL_2"/>
    <property type="match status" value="1"/>
</dbReference>
<dbReference type="InterPro" id="IPR036864">
    <property type="entry name" value="Zn2-C6_fun-type_DNA-bd_sf"/>
</dbReference>
<evidence type="ECO:0000259" key="9">
    <source>
        <dbReference type="PROSITE" id="PS50048"/>
    </source>
</evidence>
<proteinExistence type="predicted"/>
<sequence>MQDDSMTPRKRQRISKRTACDRCQRRKQACDSASPSCSNCWKAGVECLKTFPHSGSPTTTSSDKAGIHSISTLHEALSPNTLKTQTPTRPQDSGDQAQSHIADVVGFLSLGGGQSYVGSSSGYALAVDLDSVVQATVWNKIRPCSLAESFHNITPADLERDGAGPPDPDMGNRILDAYLNRIHPLYPFLDRVSLRRHHSIRFDAPSDSVDDKFWTFKLYMVYAIGAQLLKMTEAYEYTSPEKFFITAFRHVSAAREHSTKNVEAMALLVIYHLRSPSNSGIWSLIGMAMRTCSFKLPLNINDDIRDPILIAQAKNQPDASHTTSLTMGLHMFQLKQLDSKIHHKIYRADRNRADLVHKIEPLLQLLRDWKERLPRLSPVETDYPMIQYHKAVRLLLQPFLSIIPPNDPRTSLCLEASGQICQIFKRLHSNHLYGHSFIALHSIFIAGLTMCYCLWISPGLWSLQTANDLRACSSVLCIIAERAPSARGYRNAMDELMNATMDRIAGTVQAGAGSSQDELLTGHSNVPAMPLAPIQISPNTLSSFCEGGDAALQMLSQMTNAEEDITRQFWPYGGSLGGYGEFEQLNNPTPQDYWWP</sequence>
<evidence type="ECO:0000256" key="1">
    <source>
        <dbReference type="ARBA" id="ARBA00004123"/>
    </source>
</evidence>
<dbReference type="Pfam" id="PF00172">
    <property type="entry name" value="Zn_clus"/>
    <property type="match status" value="1"/>
</dbReference>
<evidence type="ECO:0000313" key="10">
    <source>
        <dbReference type="EMBL" id="KAJ9639171.1"/>
    </source>
</evidence>
<evidence type="ECO:0000313" key="11">
    <source>
        <dbReference type="Proteomes" id="UP001172681"/>
    </source>
</evidence>
<keyword evidence="3" id="KW-0862">Zinc</keyword>
<name>A0AA39CZV6_9EURO</name>
<feature type="domain" description="Zn(2)-C6 fungal-type" evidence="9">
    <location>
        <begin position="19"/>
        <end position="47"/>
    </location>
</feature>
<dbReference type="Proteomes" id="UP001172681">
    <property type="component" value="Unassembled WGS sequence"/>
</dbReference>
<dbReference type="EMBL" id="JAPDRN010000018">
    <property type="protein sequence ID" value="KAJ9639171.1"/>
    <property type="molecule type" value="Genomic_DNA"/>
</dbReference>
<protein>
    <recommendedName>
        <fullName evidence="9">Zn(2)-C6 fungal-type domain-containing protein</fullName>
    </recommendedName>
</protein>
<dbReference type="GO" id="GO:0006351">
    <property type="term" value="P:DNA-templated transcription"/>
    <property type="evidence" value="ECO:0007669"/>
    <property type="project" value="InterPro"/>
</dbReference>
<comment type="subcellular location">
    <subcellularLocation>
        <location evidence="1">Nucleus</location>
    </subcellularLocation>
</comment>
<evidence type="ECO:0000256" key="8">
    <source>
        <dbReference type="SAM" id="MobiDB-lite"/>
    </source>
</evidence>
<feature type="region of interest" description="Disordered" evidence="8">
    <location>
        <begin position="76"/>
        <end position="97"/>
    </location>
</feature>
<dbReference type="CDD" id="cd00067">
    <property type="entry name" value="GAL4"/>
    <property type="match status" value="1"/>
</dbReference>
<evidence type="ECO:0000256" key="4">
    <source>
        <dbReference type="ARBA" id="ARBA00023015"/>
    </source>
</evidence>
<dbReference type="SMART" id="SM00066">
    <property type="entry name" value="GAL4"/>
    <property type="match status" value="1"/>
</dbReference>
<accession>A0AA39CZV6</accession>
<keyword evidence="7" id="KW-0539">Nucleus</keyword>
<keyword evidence="5" id="KW-0238">DNA-binding</keyword>
<dbReference type="InterPro" id="IPR052202">
    <property type="entry name" value="Yeast_MetPath_Reg"/>
</dbReference>
<dbReference type="GO" id="GO:0008270">
    <property type="term" value="F:zinc ion binding"/>
    <property type="evidence" value="ECO:0007669"/>
    <property type="project" value="InterPro"/>
</dbReference>
<dbReference type="GO" id="GO:0045944">
    <property type="term" value="P:positive regulation of transcription by RNA polymerase II"/>
    <property type="evidence" value="ECO:0007669"/>
    <property type="project" value="TreeGrafter"/>
</dbReference>
<dbReference type="PANTHER" id="PTHR47782">
    <property type="entry name" value="ZN(II)2CYS6 TRANSCRIPTION FACTOR (EUROFUNG)-RELATED"/>
    <property type="match status" value="1"/>
</dbReference>
<dbReference type="GO" id="GO:0005634">
    <property type="term" value="C:nucleus"/>
    <property type="evidence" value="ECO:0007669"/>
    <property type="project" value="UniProtKB-SubCell"/>
</dbReference>
<dbReference type="Gene3D" id="4.10.240.10">
    <property type="entry name" value="Zn(2)-C6 fungal-type DNA-binding domain"/>
    <property type="match status" value="1"/>
</dbReference>
<dbReference type="PANTHER" id="PTHR47782:SF12">
    <property type="entry name" value="ZN(II)2CYS6 TRANSCRIPTION FACTOR (EUROFUNG)"/>
    <property type="match status" value="1"/>
</dbReference>
<keyword evidence="6" id="KW-0804">Transcription</keyword>